<reference evidence="1 2" key="1">
    <citation type="submission" date="2018-11" db="EMBL/GenBank/DDBJ databases">
        <title>Genome sequence of Saitozyma podzolica DSM 27192.</title>
        <authorList>
            <person name="Aliyu H."/>
            <person name="Gorte O."/>
            <person name="Ochsenreither K."/>
        </authorList>
    </citation>
    <scope>NUCLEOTIDE SEQUENCE [LARGE SCALE GENOMIC DNA]</scope>
    <source>
        <strain evidence="1 2">DSM 27192</strain>
    </source>
</reference>
<sequence>MTPSSSSTWGDQLASQSSETAMLHSTLEMLTARSKQIWPDTTTSLNLIVTDRLVRLHVSFTAEEAGSPRPQISIQDTKCITDDDVQGCLGRITSLMTVQLGRSAYARRNDAELESTELLGYVSLIGGIADAVSVRPNVPHLVIAAMAFGPADADQEEAVSMISAAVLG</sequence>
<name>A0A427YVA9_9TREE</name>
<evidence type="ECO:0000313" key="2">
    <source>
        <dbReference type="Proteomes" id="UP000279259"/>
    </source>
</evidence>
<dbReference type="AlphaFoldDB" id="A0A427YVA9"/>
<dbReference type="EMBL" id="RSCD01000001">
    <property type="protein sequence ID" value="RSH94976.1"/>
    <property type="molecule type" value="Genomic_DNA"/>
</dbReference>
<accession>A0A427YVA9</accession>
<evidence type="ECO:0000313" key="1">
    <source>
        <dbReference type="EMBL" id="RSH94976.1"/>
    </source>
</evidence>
<comment type="caution">
    <text evidence="1">The sequence shown here is derived from an EMBL/GenBank/DDBJ whole genome shotgun (WGS) entry which is preliminary data.</text>
</comment>
<dbReference type="OrthoDB" id="10348956at2759"/>
<proteinExistence type="predicted"/>
<keyword evidence="2" id="KW-1185">Reference proteome</keyword>
<organism evidence="1 2">
    <name type="scientific">Saitozyma podzolica</name>
    <dbReference type="NCBI Taxonomy" id="1890683"/>
    <lineage>
        <taxon>Eukaryota</taxon>
        <taxon>Fungi</taxon>
        <taxon>Dikarya</taxon>
        <taxon>Basidiomycota</taxon>
        <taxon>Agaricomycotina</taxon>
        <taxon>Tremellomycetes</taxon>
        <taxon>Tremellales</taxon>
        <taxon>Trimorphomycetaceae</taxon>
        <taxon>Saitozyma</taxon>
    </lineage>
</organism>
<gene>
    <name evidence="1" type="ORF">EHS25_000061</name>
</gene>
<protein>
    <submittedName>
        <fullName evidence="1">Uncharacterized protein</fullName>
    </submittedName>
</protein>
<dbReference type="Proteomes" id="UP000279259">
    <property type="component" value="Unassembled WGS sequence"/>
</dbReference>